<feature type="compositionally biased region" description="Acidic residues" evidence="1">
    <location>
        <begin position="1032"/>
        <end position="1041"/>
    </location>
</feature>
<feature type="region of interest" description="Disordered" evidence="1">
    <location>
        <begin position="196"/>
        <end position="220"/>
    </location>
</feature>
<dbReference type="EMBL" id="JAGTJR010000036">
    <property type="protein sequence ID" value="KAH7036322.1"/>
    <property type="molecule type" value="Genomic_DNA"/>
</dbReference>
<feature type="compositionally biased region" description="Polar residues" evidence="1">
    <location>
        <begin position="132"/>
        <end position="144"/>
    </location>
</feature>
<name>A0ABQ8FYD6_9PEZI</name>
<evidence type="ECO:0000313" key="2">
    <source>
        <dbReference type="EMBL" id="KAH7036322.1"/>
    </source>
</evidence>
<feature type="region of interest" description="Disordered" evidence="1">
    <location>
        <begin position="388"/>
        <end position="431"/>
    </location>
</feature>
<feature type="compositionally biased region" description="Basic and acidic residues" evidence="1">
    <location>
        <begin position="394"/>
        <end position="408"/>
    </location>
</feature>
<comment type="caution">
    <text evidence="2">The sequence shown here is derived from an EMBL/GenBank/DDBJ whole genome shotgun (WGS) entry which is preliminary data.</text>
</comment>
<protein>
    <submittedName>
        <fullName evidence="2">Uncharacterized protein</fullName>
    </submittedName>
</protein>
<feature type="region of interest" description="Disordered" evidence="1">
    <location>
        <begin position="126"/>
        <end position="184"/>
    </location>
</feature>
<accession>A0ABQ8FYD6</accession>
<organism evidence="2 3">
    <name type="scientific">Macrophomina phaseolina</name>
    <dbReference type="NCBI Taxonomy" id="35725"/>
    <lineage>
        <taxon>Eukaryota</taxon>
        <taxon>Fungi</taxon>
        <taxon>Dikarya</taxon>
        <taxon>Ascomycota</taxon>
        <taxon>Pezizomycotina</taxon>
        <taxon>Dothideomycetes</taxon>
        <taxon>Dothideomycetes incertae sedis</taxon>
        <taxon>Botryosphaeriales</taxon>
        <taxon>Botryosphaeriaceae</taxon>
        <taxon>Macrophomina</taxon>
    </lineage>
</organism>
<feature type="compositionally biased region" description="Low complexity" evidence="1">
    <location>
        <begin position="155"/>
        <end position="165"/>
    </location>
</feature>
<reference evidence="2 3" key="1">
    <citation type="journal article" date="2021" name="Nat. Commun.">
        <title>Genetic determinants of endophytism in the Arabidopsis root mycobiome.</title>
        <authorList>
            <person name="Mesny F."/>
            <person name="Miyauchi S."/>
            <person name="Thiergart T."/>
            <person name="Pickel B."/>
            <person name="Atanasova L."/>
            <person name="Karlsson M."/>
            <person name="Huettel B."/>
            <person name="Barry K.W."/>
            <person name="Haridas S."/>
            <person name="Chen C."/>
            <person name="Bauer D."/>
            <person name="Andreopoulos W."/>
            <person name="Pangilinan J."/>
            <person name="LaButti K."/>
            <person name="Riley R."/>
            <person name="Lipzen A."/>
            <person name="Clum A."/>
            <person name="Drula E."/>
            <person name="Henrissat B."/>
            <person name="Kohler A."/>
            <person name="Grigoriev I.V."/>
            <person name="Martin F.M."/>
            <person name="Hacquard S."/>
        </authorList>
    </citation>
    <scope>NUCLEOTIDE SEQUENCE [LARGE SCALE GENOMIC DNA]</scope>
    <source>
        <strain evidence="2 3">MPI-SDFR-AT-0080</strain>
    </source>
</reference>
<evidence type="ECO:0000256" key="1">
    <source>
        <dbReference type="SAM" id="MobiDB-lite"/>
    </source>
</evidence>
<keyword evidence="3" id="KW-1185">Reference proteome</keyword>
<evidence type="ECO:0000313" key="3">
    <source>
        <dbReference type="Proteomes" id="UP000774617"/>
    </source>
</evidence>
<feature type="region of interest" description="Disordered" evidence="1">
    <location>
        <begin position="1024"/>
        <end position="1048"/>
    </location>
</feature>
<sequence>MHNGRDFLRQCAVDEEHLQSSFARVTERSAALQNILGFSDVNEPFAPPPSLPKCSTLPVSSSTTATTNVLSSRFVRPSRHESTIARGADLNDGPVGRALLQRQAATMSMTQLMGDDLMPQMLASHSEPTRIPYSSRNNRPSSLTFHPDLLGFKFPQPSSQENPPSSHKHDNLHQDAAPGEGYIGLDSRACNVEGQFQASQTAESQPFNPRQNRNDSGAVFNGNQTFTPTDVSANAFISRNFNAPRGHKSCSPTKTSFQLRALATPPNIFPGLQKVFEQWIRFGRQNAHGLRLLEPREISLLSVTARTIPCASIVPPGEQPEKTTKLFTIAVNHDVAELKMFECEVVLETEPASASLLNMNRSPYHDTSNANPNIWTILFIREKMQLGNRGKKRGSGDLDATERAEDHVSKKRRGAQGSMVEAPVPSGNSHHSWQMIAWPSAHVTKTLEACGPVQEKGSQGRLTSRKPLAPKVVQVRQQPLPLSLQKDRRVHLKDARAHVGYNAAAPARATASRQNFNDGAPQIEQQEQENYCITSPLQRPFSRINVVAGNFEAQQDHSADVSGLSIDDDINTNSVLVYKMQRLTCLRFSRGGNIPLLAGNGVDLGYWNSFCEQFGKGEAQLEFISSAEGEPVILSASERLRRRTAKGAAAMRQYGDMGIQDPRNSTKDMLAALGLDEGASGTSIAKSLNKTKIDASLDSLKSTSLLQRNHTPNETQNSLPQTGTGGPFQLLAHTQTAVSRFANHQHFNPSASSASPLQHHRADPLLTNTAPLPQQRTRSNNIACALAANFRNANRIIGAAGGNNNNGQDASPPLMRGWQAEMLTALDEIRKPAWDGWPARSGSYGERRVRKEQAERATASRAGGGTWLDQMRVLGESRANRDGANAGLARYWQHVAAQQEVAQAVERARVLSGEREADDERLRWRERWAQPWAYMQRVREETAKRSKGERAVVGDDADGLQARELERLLRGLRAGAAPFRPIGYSQQQTLQHQATVDAASSVHMAWSQLGPNLMAEGQLNAYNKEAKAELDGHEDDDDLGEEEKRTEY</sequence>
<gene>
    <name evidence="2" type="ORF">B0J12DRAFT_270878</name>
</gene>
<dbReference type="Proteomes" id="UP000774617">
    <property type="component" value="Unassembled WGS sequence"/>
</dbReference>
<proteinExistence type="predicted"/>